<gene>
    <name evidence="2" type="ORF">Taro_005204</name>
</gene>
<evidence type="ECO:0000313" key="2">
    <source>
        <dbReference type="EMBL" id="MQL72882.1"/>
    </source>
</evidence>
<dbReference type="Proteomes" id="UP000652761">
    <property type="component" value="Unassembled WGS sequence"/>
</dbReference>
<proteinExistence type="predicted"/>
<keyword evidence="3" id="KW-1185">Reference proteome</keyword>
<comment type="caution">
    <text evidence="2">The sequence shown here is derived from an EMBL/GenBank/DDBJ whole genome shotgun (WGS) entry which is preliminary data.</text>
</comment>
<feature type="region of interest" description="Disordered" evidence="1">
    <location>
        <begin position="88"/>
        <end position="135"/>
    </location>
</feature>
<dbReference type="AlphaFoldDB" id="A0A843TKC7"/>
<accession>A0A843TKC7</accession>
<protein>
    <submittedName>
        <fullName evidence="2">Uncharacterized protein</fullName>
    </submittedName>
</protein>
<evidence type="ECO:0000256" key="1">
    <source>
        <dbReference type="SAM" id="MobiDB-lite"/>
    </source>
</evidence>
<name>A0A843TKC7_COLES</name>
<reference evidence="2" key="1">
    <citation type="submission" date="2017-07" db="EMBL/GenBank/DDBJ databases">
        <title>Taro Niue Genome Assembly and Annotation.</title>
        <authorList>
            <person name="Atibalentja N."/>
            <person name="Keating K."/>
            <person name="Fields C.J."/>
        </authorList>
    </citation>
    <scope>NUCLEOTIDE SEQUENCE</scope>
    <source>
        <strain evidence="2">Niue_2</strain>
        <tissue evidence="2">Leaf</tissue>
    </source>
</reference>
<feature type="compositionally biased region" description="Polar residues" evidence="1">
    <location>
        <begin position="126"/>
        <end position="135"/>
    </location>
</feature>
<evidence type="ECO:0000313" key="3">
    <source>
        <dbReference type="Proteomes" id="UP000652761"/>
    </source>
</evidence>
<sequence>MTPQNSYYVEYELLPKSFQFHWRREQKKNLQLIKNYYKFPPSAPSWGNGRLIIVDKCKMIKNKDGNNIKLEEQLLGPNSQQIFEEIPTDPADHEDSNEDIFDMDIRQGPPQRRSGGVLGVDEPLRGSSSSTAQNTPLQVFFPRTAPLPAALASPQHSSQVTVACQYAKTSSSGKLKHDHGSNGRPSMTLHFMYTLELMGLNLGFGGKVNVETSSVFSKLMAEYWSNCMRSASQNLEEH</sequence>
<organism evidence="2 3">
    <name type="scientific">Colocasia esculenta</name>
    <name type="common">Wild taro</name>
    <name type="synonym">Arum esculentum</name>
    <dbReference type="NCBI Taxonomy" id="4460"/>
    <lineage>
        <taxon>Eukaryota</taxon>
        <taxon>Viridiplantae</taxon>
        <taxon>Streptophyta</taxon>
        <taxon>Embryophyta</taxon>
        <taxon>Tracheophyta</taxon>
        <taxon>Spermatophyta</taxon>
        <taxon>Magnoliopsida</taxon>
        <taxon>Liliopsida</taxon>
        <taxon>Araceae</taxon>
        <taxon>Aroideae</taxon>
        <taxon>Colocasieae</taxon>
        <taxon>Colocasia</taxon>
    </lineage>
</organism>
<dbReference type="EMBL" id="NMUH01000145">
    <property type="protein sequence ID" value="MQL72882.1"/>
    <property type="molecule type" value="Genomic_DNA"/>
</dbReference>